<protein>
    <submittedName>
        <fullName evidence="1">Uncharacterized protein</fullName>
    </submittedName>
</protein>
<dbReference type="EMBL" id="JAIWYP010000003">
    <property type="protein sequence ID" value="KAH3847038.1"/>
    <property type="molecule type" value="Genomic_DNA"/>
</dbReference>
<organism evidence="1 2">
    <name type="scientific">Dreissena polymorpha</name>
    <name type="common">Zebra mussel</name>
    <name type="synonym">Mytilus polymorpha</name>
    <dbReference type="NCBI Taxonomy" id="45954"/>
    <lineage>
        <taxon>Eukaryota</taxon>
        <taxon>Metazoa</taxon>
        <taxon>Spiralia</taxon>
        <taxon>Lophotrochozoa</taxon>
        <taxon>Mollusca</taxon>
        <taxon>Bivalvia</taxon>
        <taxon>Autobranchia</taxon>
        <taxon>Heteroconchia</taxon>
        <taxon>Euheterodonta</taxon>
        <taxon>Imparidentia</taxon>
        <taxon>Neoheterodontei</taxon>
        <taxon>Myida</taxon>
        <taxon>Dreissenoidea</taxon>
        <taxon>Dreissenidae</taxon>
        <taxon>Dreissena</taxon>
    </lineage>
</organism>
<keyword evidence="2" id="KW-1185">Reference proteome</keyword>
<dbReference type="AlphaFoldDB" id="A0A9D4KWP3"/>
<evidence type="ECO:0000313" key="2">
    <source>
        <dbReference type="Proteomes" id="UP000828390"/>
    </source>
</evidence>
<dbReference type="SUPFAM" id="SSF52540">
    <property type="entry name" value="P-loop containing nucleoside triphosphate hydrolases"/>
    <property type="match status" value="1"/>
</dbReference>
<proteinExistence type="predicted"/>
<reference evidence="1" key="1">
    <citation type="journal article" date="2019" name="bioRxiv">
        <title>The Genome of the Zebra Mussel, Dreissena polymorpha: A Resource for Invasive Species Research.</title>
        <authorList>
            <person name="McCartney M.A."/>
            <person name="Auch B."/>
            <person name="Kono T."/>
            <person name="Mallez S."/>
            <person name="Zhang Y."/>
            <person name="Obille A."/>
            <person name="Becker A."/>
            <person name="Abrahante J.E."/>
            <person name="Garbe J."/>
            <person name="Badalamenti J.P."/>
            <person name="Herman A."/>
            <person name="Mangelson H."/>
            <person name="Liachko I."/>
            <person name="Sullivan S."/>
            <person name="Sone E.D."/>
            <person name="Koren S."/>
            <person name="Silverstein K.A.T."/>
            <person name="Beckman K.B."/>
            <person name="Gohl D.M."/>
        </authorList>
    </citation>
    <scope>NUCLEOTIDE SEQUENCE</scope>
    <source>
        <strain evidence="1">Duluth1</strain>
        <tissue evidence="1">Whole animal</tissue>
    </source>
</reference>
<gene>
    <name evidence="1" type="ORF">DPMN_089350</name>
</gene>
<reference evidence="1" key="2">
    <citation type="submission" date="2020-11" db="EMBL/GenBank/DDBJ databases">
        <authorList>
            <person name="McCartney M.A."/>
            <person name="Auch B."/>
            <person name="Kono T."/>
            <person name="Mallez S."/>
            <person name="Becker A."/>
            <person name="Gohl D.M."/>
            <person name="Silverstein K.A.T."/>
            <person name="Koren S."/>
            <person name="Bechman K.B."/>
            <person name="Herman A."/>
            <person name="Abrahante J.E."/>
            <person name="Garbe J."/>
        </authorList>
    </citation>
    <scope>NUCLEOTIDE SEQUENCE</scope>
    <source>
        <strain evidence="1">Duluth1</strain>
        <tissue evidence="1">Whole animal</tissue>
    </source>
</reference>
<comment type="caution">
    <text evidence="1">The sequence shown here is derived from an EMBL/GenBank/DDBJ whole genome shotgun (WGS) entry which is preliminary data.</text>
</comment>
<evidence type="ECO:0000313" key="1">
    <source>
        <dbReference type="EMBL" id="KAH3847038.1"/>
    </source>
</evidence>
<name>A0A9D4KWP3_DREPO</name>
<dbReference type="InterPro" id="IPR027417">
    <property type="entry name" value="P-loop_NTPase"/>
</dbReference>
<sequence>MKSVYDEDIGKTTDEEMIEEFPSDLKLLDAQSAEVFAKALKDGFEVVKNIRLMVLGMFGVGKTSLINNLIKDLRDEYLEPMKTGGFYLHRCKVMDDGEWCLDRDLKKVRYKCSYRDACKHAIKVSITDLARQTDPETDFEAQSDH</sequence>
<dbReference type="Proteomes" id="UP000828390">
    <property type="component" value="Unassembled WGS sequence"/>
</dbReference>
<accession>A0A9D4KWP3</accession>
<dbReference type="Gene3D" id="3.40.50.300">
    <property type="entry name" value="P-loop containing nucleotide triphosphate hydrolases"/>
    <property type="match status" value="1"/>
</dbReference>